<proteinExistence type="predicted"/>
<name>A0ACB8BG16_9AGAM</name>
<protein>
    <submittedName>
        <fullName evidence="1">Cofactor-independent phosphoglycerate mutase</fullName>
    </submittedName>
</protein>
<evidence type="ECO:0000313" key="2">
    <source>
        <dbReference type="Proteomes" id="UP000790709"/>
    </source>
</evidence>
<gene>
    <name evidence="1" type="ORF">BV22DRAFT_1090251</name>
</gene>
<evidence type="ECO:0000313" key="1">
    <source>
        <dbReference type="EMBL" id="KAH7924780.1"/>
    </source>
</evidence>
<dbReference type="EMBL" id="MU266416">
    <property type="protein sequence ID" value="KAH7924780.1"/>
    <property type="molecule type" value="Genomic_DNA"/>
</dbReference>
<comment type="caution">
    <text evidence="1">The sequence shown here is derived from an EMBL/GenBank/DDBJ whole genome shotgun (WGS) entry which is preliminary data.</text>
</comment>
<keyword evidence="2" id="KW-1185">Reference proteome</keyword>
<dbReference type="Proteomes" id="UP000790709">
    <property type="component" value="Unassembled WGS sequence"/>
</dbReference>
<reference evidence="1" key="1">
    <citation type="journal article" date="2021" name="New Phytol.">
        <title>Evolutionary innovations through gain and loss of genes in the ectomycorrhizal Boletales.</title>
        <authorList>
            <person name="Wu G."/>
            <person name="Miyauchi S."/>
            <person name="Morin E."/>
            <person name="Kuo A."/>
            <person name="Drula E."/>
            <person name="Varga T."/>
            <person name="Kohler A."/>
            <person name="Feng B."/>
            <person name="Cao Y."/>
            <person name="Lipzen A."/>
            <person name="Daum C."/>
            <person name="Hundley H."/>
            <person name="Pangilinan J."/>
            <person name="Johnson J."/>
            <person name="Barry K."/>
            <person name="LaButti K."/>
            <person name="Ng V."/>
            <person name="Ahrendt S."/>
            <person name="Min B."/>
            <person name="Choi I.G."/>
            <person name="Park H."/>
            <person name="Plett J.M."/>
            <person name="Magnuson J."/>
            <person name="Spatafora J.W."/>
            <person name="Nagy L.G."/>
            <person name="Henrissat B."/>
            <person name="Grigoriev I.V."/>
            <person name="Yang Z.L."/>
            <person name="Xu J."/>
            <person name="Martin F.M."/>
        </authorList>
    </citation>
    <scope>NUCLEOTIDE SEQUENCE</scope>
    <source>
        <strain evidence="1">KUC20120723A-06</strain>
    </source>
</reference>
<sequence length="539" mass="58693">MPEVKDKVCLIVHDGWGVAPEDYTGKDAISGAASQAPGKLNMDKLAEAYAYRTLAAHGNAVGLTDGLMGNSEVGHLNIGAGRIVWQDIVKIDVAIREKEFDSNPTILGSLQHAKDNTKRLHLIGLVSDGGVHSHIEHLKALVNVAQTFEGLHTYIHFIADGRDTAPCSAAGDDNGKKGGYVGELLEFLKGKKNVELATVVGRYFAMDRDKRWDRVKVAVQGLVSGVGEKTSDVLATIKERYAQPKLSGGLDPTDEFLKPIIVSENGRIQENDTLFFFNYRSDRMREIVTVLGLPDDQPQNSVNVNENVPKHLHVTTMSKYKDDFNFPIAFPPQPMTNVLAEWLSLHDIKQCHIAETEKFSHVTKFFNGGVDTQFNKEDRIMEDSPQVATYDLQPEMSVQKVADTVARVVREGTHEFVMCNFAPPDMVGHTGNFDAAVKAITATDAAVGTVAKACKEAGYVLVVTADHGNAEQMEDTSTGGPHKAHTTSKVPFIIAGKENQFEFSSDTKSQGSLADVAPTILAIMGLPKPDEMGGRSLLK</sequence>
<organism evidence="1 2">
    <name type="scientific">Leucogyrophana mollusca</name>
    <dbReference type="NCBI Taxonomy" id="85980"/>
    <lineage>
        <taxon>Eukaryota</taxon>
        <taxon>Fungi</taxon>
        <taxon>Dikarya</taxon>
        <taxon>Basidiomycota</taxon>
        <taxon>Agaricomycotina</taxon>
        <taxon>Agaricomycetes</taxon>
        <taxon>Agaricomycetidae</taxon>
        <taxon>Boletales</taxon>
        <taxon>Boletales incertae sedis</taxon>
        <taxon>Leucogyrophana</taxon>
    </lineage>
</organism>
<accession>A0ACB8BG16</accession>